<dbReference type="InterPro" id="IPR051533">
    <property type="entry name" value="WaaL-like"/>
</dbReference>
<comment type="subcellular location">
    <subcellularLocation>
        <location evidence="1">Membrane</location>
        <topology evidence="1">Multi-pass membrane protein</topology>
    </subcellularLocation>
</comment>
<reference evidence="7" key="1">
    <citation type="journal article" date="2011" name="Environ. Microbiol.">
        <title>Genomic insights into the metabolic potential of the polycyclic aromatic hydrocarbon degrading sulfate-reducing Deltaproteobacterium N47.</title>
        <authorList>
            <person name="Bergmann F."/>
            <person name="Selesi D."/>
            <person name="Weinmaier T."/>
            <person name="Tischler P."/>
            <person name="Rattei T."/>
            <person name="Meckenstock R.U."/>
        </authorList>
    </citation>
    <scope>NUCLEOTIDE SEQUENCE</scope>
</reference>
<feature type="transmembrane region" description="Helical" evidence="5">
    <location>
        <begin position="367"/>
        <end position="385"/>
    </location>
</feature>
<feature type="transmembrane region" description="Helical" evidence="5">
    <location>
        <begin position="29"/>
        <end position="47"/>
    </location>
</feature>
<accession>E1YI54</accession>
<keyword evidence="2 5" id="KW-0812">Transmembrane</keyword>
<dbReference type="PANTHER" id="PTHR37422:SF13">
    <property type="entry name" value="LIPOPOLYSACCHARIDE BIOSYNTHESIS PROTEIN PA4999-RELATED"/>
    <property type="match status" value="1"/>
</dbReference>
<feature type="transmembrane region" description="Helical" evidence="5">
    <location>
        <begin position="144"/>
        <end position="163"/>
    </location>
</feature>
<proteinExistence type="predicted"/>
<dbReference type="Pfam" id="PF04932">
    <property type="entry name" value="Wzy_C"/>
    <property type="match status" value="1"/>
</dbReference>
<feature type="transmembrane region" description="Helical" evidence="5">
    <location>
        <begin position="84"/>
        <end position="101"/>
    </location>
</feature>
<dbReference type="GO" id="GO:0016020">
    <property type="term" value="C:membrane"/>
    <property type="evidence" value="ECO:0007669"/>
    <property type="project" value="UniProtKB-SubCell"/>
</dbReference>
<feature type="transmembrane region" description="Helical" evidence="5">
    <location>
        <begin position="219"/>
        <end position="235"/>
    </location>
</feature>
<keyword evidence="3 5" id="KW-1133">Transmembrane helix</keyword>
<dbReference type="InterPro" id="IPR007016">
    <property type="entry name" value="O-antigen_ligase-rel_domated"/>
</dbReference>
<evidence type="ECO:0000256" key="3">
    <source>
        <dbReference type="ARBA" id="ARBA00022989"/>
    </source>
</evidence>
<evidence type="ECO:0000256" key="5">
    <source>
        <dbReference type="SAM" id="Phobius"/>
    </source>
</evidence>
<feature type="transmembrane region" description="Helical" evidence="5">
    <location>
        <begin position="197"/>
        <end position="212"/>
    </location>
</feature>
<sequence length="398" mass="45829">MKQYGRFIDYLIELNIILLIFAFPLNLGFFNKLWMSLIIIWLSGKILRQDSVVMPPSGYFLLVFIGTIVISVIFSKQPDVSRGSVMYCIKGIALCMVLFDFSGHDEKRIDRIVHYFMASALMAAFYAFYQLFCLKGIDTRAHSFFYNTFYLALWSGIGILAAISKLLAKPSKLSFYAYEVSLLILGAALMLSKTRAPLIAVGIVLLIIVFYVPDKIKSLKYLAVFGVVTLLLFIYDETLRMRALSIFDSNTELRWTIWSQTLALIKAKFWMADWLIGRGPGVFKSEYIQFDHINYPFTFPHMIPVELFYAFGLMGVVAFLTWFIFLMYRLNGLLKNNTLDLHIKYIGLWPALVFLICLINESFFSRYFSFSFWFFTGILLALLRIEKAAVEKKGAVLD</sequence>
<feature type="transmembrane region" description="Helical" evidence="5">
    <location>
        <begin position="342"/>
        <end position="361"/>
    </location>
</feature>
<feature type="transmembrane region" description="Helical" evidence="5">
    <location>
        <begin position="113"/>
        <end position="132"/>
    </location>
</feature>
<evidence type="ECO:0000259" key="6">
    <source>
        <dbReference type="Pfam" id="PF04932"/>
    </source>
</evidence>
<organism evidence="7">
    <name type="scientific">uncultured Desulfobacterium sp</name>
    <dbReference type="NCBI Taxonomy" id="201089"/>
    <lineage>
        <taxon>Bacteria</taxon>
        <taxon>Pseudomonadati</taxon>
        <taxon>Thermodesulfobacteriota</taxon>
        <taxon>Desulfobacteria</taxon>
        <taxon>Desulfobacterales</taxon>
        <taxon>Desulfobacteriaceae</taxon>
        <taxon>Desulfobacterium</taxon>
        <taxon>environmental samples</taxon>
    </lineage>
</organism>
<evidence type="ECO:0000256" key="1">
    <source>
        <dbReference type="ARBA" id="ARBA00004141"/>
    </source>
</evidence>
<name>E1YI54_9BACT</name>
<feature type="transmembrane region" description="Helical" evidence="5">
    <location>
        <begin position="307"/>
        <end position="330"/>
    </location>
</feature>
<feature type="domain" description="O-antigen ligase-related" evidence="6">
    <location>
        <begin position="181"/>
        <end position="320"/>
    </location>
</feature>
<dbReference type="EMBL" id="FR695874">
    <property type="protein sequence ID" value="CBX30323.1"/>
    <property type="molecule type" value="Genomic_DNA"/>
</dbReference>
<evidence type="ECO:0000256" key="4">
    <source>
        <dbReference type="ARBA" id="ARBA00023136"/>
    </source>
</evidence>
<gene>
    <name evidence="7" type="ORF">N47_D31320</name>
</gene>
<evidence type="ECO:0000256" key="2">
    <source>
        <dbReference type="ARBA" id="ARBA00022692"/>
    </source>
</evidence>
<feature type="transmembrane region" description="Helical" evidence="5">
    <location>
        <begin position="175"/>
        <end position="191"/>
    </location>
</feature>
<feature type="transmembrane region" description="Helical" evidence="5">
    <location>
        <begin position="59"/>
        <end position="78"/>
    </location>
</feature>
<dbReference type="PANTHER" id="PTHR37422">
    <property type="entry name" value="TEICHURONIC ACID BIOSYNTHESIS PROTEIN TUAE"/>
    <property type="match status" value="1"/>
</dbReference>
<keyword evidence="4 5" id="KW-0472">Membrane</keyword>
<evidence type="ECO:0000313" key="7">
    <source>
        <dbReference type="EMBL" id="CBX30323.1"/>
    </source>
</evidence>
<dbReference type="AlphaFoldDB" id="E1YI54"/>
<protein>
    <recommendedName>
        <fullName evidence="6">O-antigen ligase-related domain-containing protein</fullName>
    </recommendedName>
</protein>